<sequence length="66" mass="7667">MTAIEEFTDRRRCCFYGDRATHAVRRVDLQNRQTACGRWVWDKASKSLPRSTKITCPDCTVKTAEE</sequence>
<gene>
    <name evidence="1" type="ORF">PV383_19920</name>
</gene>
<accession>A0ABU4MPS2</accession>
<evidence type="ECO:0000313" key="2">
    <source>
        <dbReference type="Proteomes" id="UP001282474"/>
    </source>
</evidence>
<proteinExistence type="predicted"/>
<dbReference type="Proteomes" id="UP001282474">
    <property type="component" value="Unassembled WGS sequence"/>
</dbReference>
<evidence type="ECO:0000313" key="1">
    <source>
        <dbReference type="EMBL" id="MDX3039428.1"/>
    </source>
</evidence>
<protein>
    <submittedName>
        <fullName evidence="1">Uncharacterized protein</fullName>
    </submittedName>
</protein>
<organism evidence="1 2">
    <name type="scientific">Streptomyces caniscabiei</name>
    <dbReference type="NCBI Taxonomy" id="2746961"/>
    <lineage>
        <taxon>Bacteria</taxon>
        <taxon>Bacillati</taxon>
        <taxon>Actinomycetota</taxon>
        <taxon>Actinomycetes</taxon>
        <taxon>Kitasatosporales</taxon>
        <taxon>Streptomycetaceae</taxon>
        <taxon>Streptomyces</taxon>
    </lineage>
</organism>
<reference evidence="1 2" key="1">
    <citation type="journal article" date="2023" name="Microb. Genom.">
        <title>Mesoterricola silvestris gen. nov., sp. nov., Mesoterricola sediminis sp. nov., Geothrix oryzae sp. nov., Geothrix edaphica sp. nov., Geothrix rubra sp. nov., and Geothrix limicola sp. nov., six novel members of Acidobacteriota isolated from soils.</title>
        <authorList>
            <person name="Weisberg A.J."/>
            <person name="Pearce E."/>
            <person name="Kramer C.G."/>
            <person name="Chang J.H."/>
            <person name="Clarke C.R."/>
        </authorList>
    </citation>
    <scope>NUCLEOTIDE SEQUENCE [LARGE SCALE GENOMIC DNA]</scope>
    <source>
        <strain evidence="1 2">NE20-4-1</strain>
    </source>
</reference>
<dbReference type="RefSeq" id="WP_193382604.1">
    <property type="nucleotide sequence ID" value="NZ_JABXWJ010000013.1"/>
</dbReference>
<dbReference type="EMBL" id="JARAWJ010000014">
    <property type="protein sequence ID" value="MDX3039428.1"/>
    <property type="molecule type" value="Genomic_DNA"/>
</dbReference>
<name>A0ABU4MPS2_9ACTN</name>
<comment type="caution">
    <text evidence="1">The sequence shown here is derived from an EMBL/GenBank/DDBJ whole genome shotgun (WGS) entry which is preliminary data.</text>
</comment>
<keyword evidence="2" id="KW-1185">Reference proteome</keyword>